<dbReference type="EMBL" id="RKST01000011">
    <property type="protein sequence ID" value="RUM97390.1"/>
    <property type="molecule type" value="Genomic_DNA"/>
</dbReference>
<evidence type="ECO:0000313" key="2">
    <source>
        <dbReference type="Proteomes" id="UP000281647"/>
    </source>
</evidence>
<comment type="caution">
    <text evidence="1">The sequence shown here is derived from an EMBL/GenBank/DDBJ whole genome shotgun (WGS) entry which is preliminary data.</text>
</comment>
<dbReference type="AlphaFoldDB" id="A0A432V5H3"/>
<sequence length="77" mass="8378">MTEQREIIDEADDSIRQAEALRALAATDSVVDLLALVGKTQEAGDPDLWNRAVSSRLEALLAEKMRKLIAGDQQDAA</sequence>
<organism evidence="1 2">
    <name type="scientific">Borborobacter arsenicus</name>
    <dbReference type="NCBI Taxonomy" id="1851146"/>
    <lineage>
        <taxon>Bacteria</taxon>
        <taxon>Pseudomonadati</taxon>
        <taxon>Pseudomonadota</taxon>
        <taxon>Alphaproteobacteria</taxon>
        <taxon>Hyphomicrobiales</taxon>
        <taxon>Phyllobacteriaceae</taxon>
        <taxon>Borborobacter</taxon>
    </lineage>
</organism>
<keyword evidence="2" id="KW-1185">Reference proteome</keyword>
<evidence type="ECO:0000313" key="1">
    <source>
        <dbReference type="EMBL" id="RUM97390.1"/>
    </source>
</evidence>
<name>A0A432V5H3_9HYPH</name>
<gene>
    <name evidence="1" type="ORF">EET67_12060</name>
</gene>
<dbReference type="Proteomes" id="UP000281647">
    <property type="component" value="Unassembled WGS sequence"/>
</dbReference>
<accession>A0A432V5H3</accession>
<protein>
    <submittedName>
        <fullName evidence="1">Uncharacterized protein</fullName>
    </submittedName>
</protein>
<proteinExistence type="predicted"/>
<reference evidence="1 2" key="1">
    <citation type="submission" date="2018-11" db="EMBL/GenBank/DDBJ databases">
        <title>Pseudaminobacter arsenicus sp. nov., an arsenic-resistant bacterium isolated from arsenic-rich aquifers.</title>
        <authorList>
            <person name="Mu Y."/>
        </authorList>
    </citation>
    <scope>NUCLEOTIDE SEQUENCE [LARGE SCALE GENOMIC DNA]</scope>
    <source>
        <strain evidence="1 2">CB3</strain>
    </source>
</reference>
<dbReference type="RefSeq" id="WP_128626982.1">
    <property type="nucleotide sequence ID" value="NZ_RKST01000011.1"/>
</dbReference>